<dbReference type="AlphaFoldDB" id="A0A146KRT8"/>
<feature type="compositionally biased region" description="Low complexity" evidence="1">
    <location>
        <begin position="255"/>
        <end position="265"/>
    </location>
</feature>
<feature type="non-terminal residue" evidence="2">
    <location>
        <position position="1"/>
    </location>
</feature>
<feature type="compositionally biased region" description="Basic and acidic residues" evidence="1">
    <location>
        <begin position="113"/>
        <end position="130"/>
    </location>
</feature>
<protein>
    <submittedName>
        <fullName evidence="2">Ankyrin repeat domain-containing protein 12</fullName>
    </submittedName>
</protein>
<feature type="compositionally biased region" description="Basic and acidic residues" evidence="1">
    <location>
        <begin position="393"/>
        <end position="408"/>
    </location>
</feature>
<accession>A0A146KRT8</accession>
<feature type="compositionally biased region" description="Basic and acidic residues" evidence="1">
    <location>
        <begin position="140"/>
        <end position="155"/>
    </location>
</feature>
<feature type="compositionally biased region" description="Low complexity" evidence="1">
    <location>
        <begin position="1"/>
        <end position="15"/>
    </location>
</feature>
<sequence length="784" mass="83804">PAPSARPTAAAPTITTREDPPRILARRPRSFSFVCPEEIPRFQILCSPVDREFSIFLNSNLISSDVLQILCFLCRDQHFVSCLVKETKADDGESKEDKEGDKEGGGEEAGSPEAKEKDMRRLPPQKEKCGSPRVTLRIHQLKEKRDKKNSVDHEPYNGTMESGKGAEDAGNGKESSTVEENQGGGGGRSSPSDKEAPGVGTDGGGAGSEAQAEKTSSEGGSVAGVKRTHSTEDETCNSLGDDGKKRRRKEDKGKSGSNSGGSPKSLVGIESEGEDAKSVESPGPKVPPLKIVISGASLEEPGSGGRNGKNGSGRHHLPYVVSAPPEAPETVAPAPLATPASDEMKEERGAGSGEEGSGSSGSGGGGPATGATTVGPGGRAHQRVLRSHRGKKGSGEGRSKDKDKDKDSNSNSGSATSSPAGMGEVSSPRQVSPTPGACSEVVSEGEEKPAVAAPPTTTNVRSERESTSGRDSDVEKTATPPPPPPQELHPRKRKIRPREQPPPTNGTNGTHVAPVTTNGTSSSSSNSSIGSSGPGSDSGADASLGGSIGTSAALESISNSYQLFLNIRKQIERKRKGLFPVQPKPPQGFKDYLMNRCTYVLANNNSNRIPPPSNKPPQDLHVGIKELYLQQEKERHRLLMQHVIEKEKLVLSVEQEILRVHGRAARALANQALPFSACTILRDEEVYSAITPEQEEKDRNARSRYNGRLFLSWLQDVDDKWEKIKEAMLLRHHNEAESLHAVQKMDWEWKMKELAICEMKSSPVIDETHVPVVHVSDDFDLLPA</sequence>
<feature type="compositionally biased region" description="Low complexity" evidence="1">
    <location>
        <begin position="517"/>
        <end position="543"/>
    </location>
</feature>
<feature type="compositionally biased region" description="Gly residues" evidence="1">
    <location>
        <begin position="302"/>
        <end position="311"/>
    </location>
</feature>
<dbReference type="PANTHER" id="PTHR24149">
    <property type="entry name" value="ANKYRIN REPEAT DOMAIN-CONTAINING PROTEIN 12"/>
    <property type="match status" value="1"/>
</dbReference>
<feature type="region of interest" description="Disordered" evidence="1">
    <location>
        <begin position="1"/>
        <end position="21"/>
    </location>
</feature>
<gene>
    <name evidence="2" type="primary">ANKRD12_0</name>
    <name evidence="2" type="ORF">g.53096</name>
</gene>
<name>A0A146KRT8_LYGHE</name>
<dbReference type="EMBL" id="GDHC01020274">
    <property type="protein sequence ID" value="JAP98354.1"/>
    <property type="molecule type" value="Transcribed_RNA"/>
</dbReference>
<feature type="compositionally biased region" description="Low complexity" evidence="1">
    <location>
        <begin position="321"/>
        <end position="341"/>
    </location>
</feature>
<proteinExistence type="predicted"/>
<organism evidence="2">
    <name type="scientific">Lygus hesperus</name>
    <name type="common">Western plant bug</name>
    <dbReference type="NCBI Taxonomy" id="30085"/>
    <lineage>
        <taxon>Eukaryota</taxon>
        <taxon>Metazoa</taxon>
        <taxon>Ecdysozoa</taxon>
        <taxon>Arthropoda</taxon>
        <taxon>Hexapoda</taxon>
        <taxon>Insecta</taxon>
        <taxon>Pterygota</taxon>
        <taxon>Neoptera</taxon>
        <taxon>Paraneoptera</taxon>
        <taxon>Hemiptera</taxon>
        <taxon>Heteroptera</taxon>
        <taxon>Panheteroptera</taxon>
        <taxon>Cimicomorpha</taxon>
        <taxon>Miridae</taxon>
        <taxon>Mirini</taxon>
        <taxon>Lygus</taxon>
    </lineage>
</organism>
<feature type="compositionally biased region" description="Basic and acidic residues" evidence="1">
    <location>
        <begin position="461"/>
        <end position="476"/>
    </location>
</feature>
<reference evidence="2" key="1">
    <citation type="journal article" date="2016" name="Gigascience">
        <title>De novo construction of an expanded transcriptome assembly for the western tarnished plant bug, Lygus hesperus.</title>
        <authorList>
            <person name="Tassone E.E."/>
            <person name="Geib S.M."/>
            <person name="Hall B."/>
            <person name="Fabrick J.A."/>
            <person name="Brent C.S."/>
            <person name="Hull J.J."/>
        </authorList>
    </citation>
    <scope>NUCLEOTIDE SEQUENCE</scope>
</reference>
<evidence type="ECO:0000313" key="2">
    <source>
        <dbReference type="EMBL" id="JAP98354.1"/>
    </source>
</evidence>
<dbReference type="InterPro" id="IPR053210">
    <property type="entry name" value="ANKRD12"/>
</dbReference>
<evidence type="ECO:0000256" key="1">
    <source>
        <dbReference type="SAM" id="MobiDB-lite"/>
    </source>
</evidence>
<feature type="compositionally biased region" description="Low complexity" evidence="1">
    <location>
        <begin position="409"/>
        <end position="421"/>
    </location>
</feature>
<feature type="compositionally biased region" description="Basic and acidic residues" evidence="1">
    <location>
        <begin position="87"/>
        <end position="105"/>
    </location>
</feature>
<feature type="compositionally biased region" description="Gly residues" evidence="1">
    <location>
        <begin position="350"/>
        <end position="368"/>
    </location>
</feature>
<dbReference type="PANTHER" id="PTHR24149:SF14">
    <property type="entry name" value="ANKYRIN REPEAT DOMAIN 12"/>
    <property type="match status" value="1"/>
</dbReference>
<feature type="compositionally biased region" description="Basic residues" evidence="1">
    <location>
        <begin position="380"/>
        <end position="392"/>
    </location>
</feature>
<feature type="region of interest" description="Disordered" evidence="1">
    <location>
        <begin position="87"/>
        <end position="543"/>
    </location>
</feature>
<dbReference type="GO" id="GO:0005654">
    <property type="term" value="C:nucleoplasm"/>
    <property type="evidence" value="ECO:0007669"/>
    <property type="project" value="TreeGrafter"/>
</dbReference>